<comment type="similarity">
    <text evidence="2 12">Belongs to the glycosyltransferase 4 family. MraY subfamily.</text>
</comment>
<keyword evidence="5 12" id="KW-0812">Transmembrane</keyword>
<evidence type="ECO:0000256" key="3">
    <source>
        <dbReference type="ARBA" id="ARBA00022618"/>
    </source>
</evidence>
<comment type="catalytic activity">
    <reaction evidence="12">
        <text>UDP-N-acetyl-alpha-D-muramoyl-L-alanyl-gamma-D-glutamyl-meso-2,6-diaminopimeloyl-D-alanyl-D-alanine + di-trans,octa-cis-undecaprenyl phosphate = di-trans,octa-cis-undecaprenyl diphospho-N-acetyl-alpha-D-muramoyl-L-alanyl-D-glutamyl-meso-2,6-diaminopimeloyl-D-alanyl-D-alanine + UMP</text>
        <dbReference type="Rhea" id="RHEA:28386"/>
        <dbReference type="ChEBI" id="CHEBI:57865"/>
        <dbReference type="ChEBI" id="CHEBI:60392"/>
        <dbReference type="ChEBI" id="CHEBI:61386"/>
        <dbReference type="ChEBI" id="CHEBI:61387"/>
        <dbReference type="EC" id="2.7.8.13"/>
    </reaction>
</comment>
<proteinExistence type="inferred from homology"/>
<sequence length="421" mass="45999">MLVNLWEWLGATFGDFPGDNLLDFLSVRAGVAIIISLVISMIFGGNIIRMLRRKQMGEEIRDLGLKGQKQKVGTPTMGGIIILLAILVPCLLMGDLTNIYMVTMLVSTVWLGAIGFLDDYLKQKKKNKDGLAGKFKILGQVGLGVFIATVMLFNDQIVVRMAVEAASEIGLSEADRVGEVTTLQLPSGEFTNRANYRTTMTNVPFLRDGAFAYSDVMSWVNIGTELVWIVFIPFIIFVVTAVSNAANLTDGLDGLATGVSAIIAGTLLIFAYVSSNAIATNYLGILLLPGTEELVIYAGCLFGACLGFLWYNSFPATVFMGDTGSLALGGVIAALAILLRKELLLPLLCGVFVAENVSVILQVAYFKYTRRKYGEGRRIFKMSPLHHHYQKIGMPETKIVIRFWVVGLMLAVATILTLKLW</sequence>
<evidence type="ECO:0000256" key="1">
    <source>
        <dbReference type="ARBA" id="ARBA00004141"/>
    </source>
</evidence>
<dbReference type="GO" id="GO:0016740">
    <property type="term" value="F:transferase activity"/>
    <property type="evidence" value="ECO:0007669"/>
    <property type="project" value="UniProtKB-KW"/>
</dbReference>
<organism evidence="14 15">
    <name type="scientific">Neolewinella antarctica</name>
    <dbReference type="NCBI Taxonomy" id="442734"/>
    <lineage>
        <taxon>Bacteria</taxon>
        <taxon>Pseudomonadati</taxon>
        <taxon>Bacteroidota</taxon>
        <taxon>Saprospiria</taxon>
        <taxon>Saprospirales</taxon>
        <taxon>Lewinellaceae</taxon>
        <taxon>Neolewinella</taxon>
    </lineage>
</organism>
<evidence type="ECO:0000256" key="2">
    <source>
        <dbReference type="ARBA" id="ARBA00005583"/>
    </source>
</evidence>
<keyword evidence="8 12" id="KW-1133">Transmembrane helix</keyword>
<dbReference type="PANTHER" id="PTHR22926:SF5">
    <property type="entry name" value="PHOSPHO-N-ACETYLMURAMOYL-PENTAPEPTIDE-TRANSFERASE HOMOLOG"/>
    <property type="match status" value="1"/>
</dbReference>
<keyword evidence="9 12" id="KW-0472">Membrane</keyword>
<dbReference type="PANTHER" id="PTHR22926">
    <property type="entry name" value="PHOSPHO-N-ACETYLMURAMOYL-PENTAPEPTIDE-TRANSFERASE"/>
    <property type="match status" value="1"/>
</dbReference>
<evidence type="ECO:0000256" key="4">
    <source>
        <dbReference type="ARBA" id="ARBA00022679"/>
    </source>
</evidence>
<dbReference type="PROSITE" id="PS01347">
    <property type="entry name" value="MRAY_1"/>
    <property type="match status" value="1"/>
</dbReference>
<feature type="transmembrane region" description="Helical" evidence="12">
    <location>
        <begin position="255"/>
        <end position="274"/>
    </location>
</feature>
<keyword evidence="11 12" id="KW-0961">Cell wall biogenesis/degradation</keyword>
<evidence type="ECO:0000256" key="10">
    <source>
        <dbReference type="ARBA" id="ARBA00023306"/>
    </source>
</evidence>
<keyword evidence="12" id="KW-0460">Magnesium</keyword>
<dbReference type="EMBL" id="JAATJH010000001">
    <property type="protein sequence ID" value="NJC25285.1"/>
    <property type="molecule type" value="Genomic_DNA"/>
</dbReference>
<evidence type="ECO:0000256" key="11">
    <source>
        <dbReference type="ARBA" id="ARBA00023316"/>
    </source>
</evidence>
<keyword evidence="3 12" id="KW-0132">Cell division</keyword>
<dbReference type="NCBIfam" id="TIGR00445">
    <property type="entry name" value="mraY"/>
    <property type="match status" value="1"/>
</dbReference>
<comment type="caution">
    <text evidence="14">The sequence shown here is derived from an EMBL/GenBank/DDBJ whole genome shotgun (WGS) entry which is preliminary data.</text>
</comment>
<dbReference type="Proteomes" id="UP000770785">
    <property type="component" value="Unassembled WGS sequence"/>
</dbReference>
<feature type="transmembrane region" description="Helical" evidence="12">
    <location>
        <begin position="399"/>
        <end position="418"/>
    </location>
</feature>
<feature type="transmembrane region" description="Helical" evidence="12">
    <location>
        <begin position="318"/>
        <end position="339"/>
    </location>
</feature>
<evidence type="ECO:0000256" key="13">
    <source>
        <dbReference type="NCBIfam" id="TIGR00445"/>
    </source>
</evidence>
<feature type="transmembrane region" description="Helical" evidence="12">
    <location>
        <begin position="100"/>
        <end position="117"/>
    </location>
</feature>
<dbReference type="HAMAP" id="MF_00038">
    <property type="entry name" value="MraY"/>
    <property type="match status" value="1"/>
</dbReference>
<comment type="cofactor">
    <cofactor evidence="12">
        <name>Mg(2+)</name>
        <dbReference type="ChEBI" id="CHEBI:18420"/>
    </cofactor>
</comment>
<gene>
    <name evidence="12" type="primary">mraY</name>
    <name evidence="14" type="ORF">GGR27_000766</name>
</gene>
<feature type="transmembrane region" description="Helical" evidence="12">
    <location>
        <begin position="226"/>
        <end position="248"/>
    </location>
</feature>
<keyword evidence="7 12" id="KW-0573">Peptidoglycan synthesis</keyword>
<keyword evidence="6 12" id="KW-0133">Cell shape</keyword>
<evidence type="ECO:0000256" key="8">
    <source>
        <dbReference type="ARBA" id="ARBA00022989"/>
    </source>
</evidence>
<evidence type="ECO:0000313" key="14">
    <source>
        <dbReference type="EMBL" id="NJC25285.1"/>
    </source>
</evidence>
<comment type="subcellular location">
    <subcellularLocation>
        <location evidence="12">Cell membrane</location>
        <topology evidence="12">Multi-pass membrane protein</topology>
    </subcellularLocation>
    <subcellularLocation>
        <location evidence="1">Membrane</location>
        <topology evidence="1">Multi-pass membrane protein</topology>
    </subcellularLocation>
</comment>
<evidence type="ECO:0000256" key="6">
    <source>
        <dbReference type="ARBA" id="ARBA00022960"/>
    </source>
</evidence>
<feature type="transmembrane region" description="Helical" evidence="12">
    <location>
        <begin position="345"/>
        <end position="368"/>
    </location>
</feature>
<dbReference type="InterPro" id="IPR003524">
    <property type="entry name" value="PNAcMuramoyl-5peptid_Trfase"/>
</dbReference>
<feature type="transmembrane region" description="Helical" evidence="12">
    <location>
        <begin position="294"/>
        <end position="311"/>
    </location>
</feature>
<evidence type="ECO:0000256" key="7">
    <source>
        <dbReference type="ARBA" id="ARBA00022984"/>
    </source>
</evidence>
<dbReference type="EC" id="2.7.8.13" evidence="12 13"/>
<comment type="pathway">
    <text evidence="12">Cell wall biogenesis; peptidoglycan biosynthesis.</text>
</comment>
<evidence type="ECO:0000256" key="9">
    <source>
        <dbReference type="ARBA" id="ARBA00023136"/>
    </source>
</evidence>
<evidence type="ECO:0000313" key="15">
    <source>
        <dbReference type="Proteomes" id="UP000770785"/>
    </source>
</evidence>
<keyword evidence="15" id="KW-1185">Reference proteome</keyword>
<feature type="transmembrane region" description="Helical" evidence="12">
    <location>
        <begin position="29"/>
        <end position="51"/>
    </location>
</feature>
<feature type="transmembrane region" description="Helical" evidence="12">
    <location>
        <begin position="72"/>
        <end position="94"/>
    </location>
</feature>
<accession>A0ABX0X7U9</accession>
<dbReference type="RefSeq" id="WP_168036045.1">
    <property type="nucleotide sequence ID" value="NZ_JAATJH010000001.1"/>
</dbReference>
<dbReference type="Pfam" id="PF00953">
    <property type="entry name" value="Glycos_transf_4"/>
    <property type="match status" value="1"/>
</dbReference>
<keyword evidence="4 12" id="KW-0808">Transferase</keyword>
<feature type="transmembrane region" description="Helical" evidence="12">
    <location>
        <begin position="137"/>
        <end position="154"/>
    </location>
</feature>
<dbReference type="InterPro" id="IPR000715">
    <property type="entry name" value="Glycosyl_transferase_4"/>
</dbReference>
<dbReference type="CDD" id="cd06852">
    <property type="entry name" value="GT_MraY"/>
    <property type="match status" value="1"/>
</dbReference>
<dbReference type="PROSITE" id="PS01348">
    <property type="entry name" value="MRAY_2"/>
    <property type="match status" value="1"/>
</dbReference>
<keyword evidence="12" id="KW-1003">Cell membrane</keyword>
<keyword evidence="10 12" id="KW-0131">Cell cycle</keyword>
<comment type="function">
    <text evidence="12">Catalyzes the initial step of the lipid cycle reactions in the biosynthesis of the cell wall peptidoglycan: transfers peptidoglycan precursor phospho-MurNAc-pentapeptide from UDP-MurNAc-pentapeptide onto the lipid carrier undecaprenyl phosphate, yielding undecaprenyl-pyrophosphoryl-MurNAc-pentapeptide, known as lipid I.</text>
</comment>
<evidence type="ECO:0000256" key="5">
    <source>
        <dbReference type="ARBA" id="ARBA00022692"/>
    </source>
</evidence>
<protein>
    <recommendedName>
        <fullName evidence="12 13">Phospho-N-acetylmuramoyl-pentapeptide-transferase</fullName>
        <ecNumber evidence="12 13">2.7.8.13</ecNumber>
    </recommendedName>
    <alternativeName>
        <fullName evidence="12">UDP-MurNAc-pentapeptide phosphotransferase</fullName>
    </alternativeName>
</protein>
<name>A0ABX0X7U9_9BACT</name>
<dbReference type="InterPro" id="IPR018480">
    <property type="entry name" value="PNAcMuramoyl-5peptid_Trfase_CS"/>
</dbReference>
<evidence type="ECO:0000256" key="12">
    <source>
        <dbReference type="HAMAP-Rule" id="MF_00038"/>
    </source>
</evidence>
<keyword evidence="12" id="KW-0479">Metal-binding</keyword>
<reference evidence="14 15" key="1">
    <citation type="submission" date="2020-03" db="EMBL/GenBank/DDBJ databases">
        <title>Genomic Encyclopedia of Type Strains, Phase IV (KMG-IV): sequencing the most valuable type-strain genomes for metagenomic binning, comparative biology and taxonomic classification.</title>
        <authorList>
            <person name="Goeker M."/>
        </authorList>
    </citation>
    <scope>NUCLEOTIDE SEQUENCE [LARGE SCALE GENOMIC DNA]</scope>
    <source>
        <strain evidence="14 15">DSM 105096</strain>
    </source>
</reference>